<comment type="similarity">
    <text evidence="2">Belongs to the VirD4/TraG family.</text>
</comment>
<comment type="caution">
    <text evidence="7">The sequence shown here is derived from an EMBL/GenBank/DDBJ whole genome shotgun (WGS) entry which is preliminary data.</text>
</comment>
<keyword evidence="3" id="KW-1003">Cell membrane</keyword>
<comment type="subcellular location">
    <subcellularLocation>
        <location evidence="1">Cell membrane</location>
        <topology evidence="1">Multi-pass membrane protein</topology>
    </subcellularLocation>
</comment>
<dbReference type="Proteomes" id="UP001597079">
    <property type="component" value="Unassembled WGS sequence"/>
</dbReference>
<evidence type="ECO:0000256" key="6">
    <source>
        <dbReference type="ARBA" id="ARBA00023136"/>
    </source>
</evidence>
<evidence type="ECO:0000313" key="8">
    <source>
        <dbReference type="Proteomes" id="UP001597079"/>
    </source>
</evidence>
<protein>
    <submittedName>
        <fullName evidence="7">Type IV secretory system conjugative DNA transfer family protein</fullName>
    </submittedName>
</protein>
<name>A0ABW4JBF3_9BACL</name>
<dbReference type="InterPro" id="IPR051539">
    <property type="entry name" value="T4SS-coupling_protein"/>
</dbReference>
<dbReference type="Gene3D" id="1.10.8.80">
    <property type="entry name" value="Magnesium chelatase subunit I, C-Terminal domain"/>
    <property type="match status" value="1"/>
</dbReference>
<proteinExistence type="inferred from homology"/>
<dbReference type="CDD" id="cd01127">
    <property type="entry name" value="TrwB_TraG_TraD_VirD4"/>
    <property type="match status" value="1"/>
</dbReference>
<dbReference type="PANTHER" id="PTHR37937:SF1">
    <property type="entry name" value="CONJUGATIVE TRANSFER: DNA TRANSPORT"/>
    <property type="match status" value="1"/>
</dbReference>
<dbReference type="RefSeq" id="WP_377941160.1">
    <property type="nucleotide sequence ID" value="NZ_JBHUCX010000010.1"/>
</dbReference>
<dbReference type="Gene3D" id="3.40.50.300">
    <property type="entry name" value="P-loop containing nucleotide triphosphate hydrolases"/>
    <property type="match status" value="1"/>
</dbReference>
<evidence type="ECO:0000256" key="2">
    <source>
        <dbReference type="ARBA" id="ARBA00008806"/>
    </source>
</evidence>
<reference evidence="8" key="1">
    <citation type="journal article" date="2019" name="Int. J. Syst. Evol. Microbiol.">
        <title>The Global Catalogue of Microorganisms (GCM) 10K type strain sequencing project: providing services to taxonomists for standard genome sequencing and annotation.</title>
        <authorList>
            <consortium name="The Broad Institute Genomics Platform"/>
            <consortium name="The Broad Institute Genome Sequencing Center for Infectious Disease"/>
            <person name="Wu L."/>
            <person name="Ma J."/>
        </authorList>
    </citation>
    <scope>NUCLEOTIDE SEQUENCE [LARGE SCALE GENOMIC DNA]</scope>
    <source>
        <strain evidence="8">CGMCC 1.12286</strain>
    </source>
</reference>
<dbReference type="Pfam" id="PF02534">
    <property type="entry name" value="T4SS-DNA_transf"/>
    <property type="match status" value="1"/>
</dbReference>
<organism evidence="7 8">
    <name type="scientific">Alicyclobacillus fodiniaquatilis</name>
    <dbReference type="NCBI Taxonomy" id="1661150"/>
    <lineage>
        <taxon>Bacteria</taxon>
        <taxon>Bacillati</taxon>
        <taxon>Bacillota</taxon>
        <taxon>Bacilli</taxon>
        <taxon>Bacillales</taxon>
        <taxon>Alicyclobacillaceae</taxon>
        <taxon>Alicyclobacillus</taxon>
    </lineage>
</organism>
<accession>A0ABW4JBF3</accession>
<evidence type="ECO:0000313" key="7">
    <source>
        <dbReference type="EMBL" id="MFD1673677.1"/>
    </source>
</evidence>
<keyword evidence="5" id="KW-1133">Transmembrane helix</keyword>
<dbReference type="PANTHER" id="PTHR37937">
    <property type="entry name" value="CONJUGATIVE TRANSFER: DNA TRANSPORT"/>
    <property type="match status" value="1"/>
</dbReference>
<dbReference type="InterPro" id="IPR027417">
    <property type="entry name" value="P-loop_NTPase"/>
</dbReference>
<keyword evidence="8" id="KW-1185">Reference proteome</keyword>
<evidence type="ECO:0000256" key="5">
    <source>
        <dbReference type="ARBA" id="ARBA00022989"/>
    </source>
</evidence>
<dbReference type="InterPro" id="IPR003688">
    <property type="entry name" value="TraG/VirD4"/>
</dbReference>
<evidence type="ECO:0000256" key="1">
    <source>
        <dbReference type="ARBA" id="ARBA00004651"/>
    </source>
</evidence>
<dbReference type="SUPFAM" id="SSF52540">
    <property type="entry name" value="P-loop containing nucleoside triphosphate hydrolases"/>
    <property type="match status" value="1"/>
</dbReference>
<dbReference type="EMBL" id="JBHUCX010000010">
    <property type="protein sequence ID" value="MFD1673677.1"/>
    <property type="molecule type" value="Genomic_DNA"/>
</dbReference>
<evidence type="ECO:0000256" key="4">
    <source>
        <dbReference type="ARBA" id="ARBA00022692"/>
    </source>
</evidence>
<evidence type="ECO:0000256" key="3">
    <source>
        <dbReference type="ARBA" id="ARBA00022475"/>
    </source>
</evidence>
<sequence length="515" mass="58307">MKKPLQARPQIAKRLLVVLLGILAFIVLMTVHPAWALVFVILAVAWRRREWFLRLWAFIRKKPYVSREERQHLARLRDNPLGESHFMQTHQSELATRLSHLSEVDGLIYGQDRKHAIVRLAHKEGHTLIVGGSGEGKTVSHVIPTLLSWQGSALVIDIKGELYEKTASYRRSFSRVLRFNPVGDDHTYNPIDYCQTVFQAQDLAQTLIPEPKEGDPFWAQAAQGIFAAAILEGNRQVLSLADVAARCIETPVRRLVEELSKSEHRGTRLLASGFVDLPDKALGGVAGEMRSKLLTLATDDDVIRATARSDFKASDLDKPTTLYLTIPESRLEQLRPLWTAVIQQIIRHMQERPEEASVPILVMLDEFPRLGKMPEFDGSLATLRSKNVHFSIVVQSLAQLDDRYGEDIRRIIVDNCSYKLILSATDDKTQKALSDLAGQRAVNTTSYSRSHNPLQIFGSETNNEQTVPLIRPEEFGRLGETAILFQPRTMPMRIQRLRWYENKAFQTKVKGEQGA</sequence>
<keyword evidence="6" id="KW-0472">Membrane</keyword>
<gene>
    <name evidence="7" type="ORF">ACFSB2_03000</name>
</gene>
<keyword evidence="4" id="KW-0812">Transmembrane</keyword>